<dbReference type="InParanoid" id="T0Q514"/>
<feature type="region of interest" description="Disordered" evidence="1">
    <location>
        <begin position="308"/>
        <end position="356"/>
    </location>
</feature>
<reference evidence="2 3" key="1">
    <citation type="submission" date="2012-04" db="EMBL/GenBank/DDBJ databases">
        <title>The Genome Sequence of Saprolegnia declina VS20.</title>
        <authorList>
            <consortium name="The Broad Institute Genome Sequencing Platform"/>
            <person name="Russ C."/>
            <person name="Nusbaum C."/>
            <person name="Tyler B."/>
            <person name="van West P."/>
            <person name="Dieguez-Uribeondo J."/>
            <person name="de Bruijn I."/>
            <person name="Tripathy S."/>
            <person name="Jiang R."/>
            <person name="Young S.K."/>
            <person name="Zeng Q."/>
            <person name="Gargeya S."/>
            <person name="Fitzgerald M."/>
            <person name="Haas B."/>
            <person name="Abouelleil A."/>
            <person name="Alvarado L."/>
            <person name="Arachchi H.M."/>
            <person name="Berlin A."/>
            <person name="Chapman S.B."/>
            <person name="Goldberg J."/>
            <person name="Griggs A."/>
            <person name="Gujja S."/>
            <person name="Hansen M."/>
            <person name="Howarth C."/>
            <person name="Imamovic A."/>
            <person name="Larimer J."/>
            <person name="McCowen C."/>
            <person name="Montmayeur A."/>
            <person name="Murphy C."/>
            <person name="Neiman D."/>
            <person name="Pearson M."/>
            <person name="Priest M."/>
            <person name="Roberts A."/>
            <person name="Saif S."/>
            <person name="Shea T."/>
            <person name="Sisk P."/>
            <person name="Sykes S."/>
            <person name="Wortman J."/>
            <person name="Nusbaum C."/>
            <person name="Birren B."/>
        </authorList>
    </citation>
    <scope>NUCLEOTIDE SEQUENCE [LARGE SCALE GENOMIC DNA]</scope>
    <source>
        <strain evidence="2 3">VS20</strain>
    </source>
</reference>
<keyword evidence="3" id="KW-1185">Reference proteome</keyword>
<gene>
    <name evidence="2" type="ORF">SDRG_12706</name>
</gene>
<organism evidence="2 3">
    <name type="scientific">Saprolegnia diclina (strain VS20)</name>
    <dbReference type="NCBI Taxonomy" id="1156394"/>
    <lineage>
        <taxon>Eukaryota</taxon>
        <taxon>Sar</taxon>
        <taxon>Stramenopiles</taxon>
        <taxon>Oomycota</taxon>
        <taxon>Saprolegniomycetes</taxon>
        <taxon>Saprolegniales</taxon>
        <taxon>Saprolegniaceae</taxon>
        <taxon>Saprolegnia</taxon>
    </lineage>
</organism>
<evidence type="ECO:0000313" key="3">
    <source>
        <dbReference type="Proteomes" id="UP000030762"/>
    </source>
</evidence>
<evidence type="ECO:0000256" key="1">
    <source>
        <dbReference type="SAM" id="MobiDB-lite"/>
    </source>
</evidence>
<dbReference type="AlphaFoldDB" id="T0Q514"/>
<protein>
    <submittedName>
        <fullName evidence="2">Uncharacterized protein</fullName>
    </submittedName>
</protein>
<dbReference type="OrthoDB" id="76204at2759"/>
<dbReference type="Proteomes" id="UP000030762">
    <property type="component" value="Unassembled WGS sequence"/>
</dbReference>
<dbReference type="EMBL" id="JH767182">
    <property type="protein sequence ID" value="EQC29706.1"/>
    <property type="molecule type" value="Genomic_DNA"/>
</dbReference>
<name>T0Q514_SAPDV</name>
<dbReference type="VEuPathDB" id="FungiDB:SDRG_12706"/>
<dbReference type="GeneID" id="19953433"/>
<proteinExistence type="predicted"/>
<evidence type="ECO:0000313" key="2">
    <source>
        <dbReference type="EMBL" id="EQC29706.1"/>
    </source>
</evidence>
<accession>T0Q514</accession>
<sequence length="356" mass="40796">MDVVEHNLALRELWKRKGEYGLHFVLDEIHTLRQLGLVSDDEYMRLMRQTPATTPTKSLPDELQAALDDRISALLDAQTYFPLDQIQAVLESEFQISLLSHKEWLQHTIFRQSKVKLQKINHAAALARASAGASVLQAAYRRHRVSFLHNARARRTAALEAANNVARRAIDNYALDVIGRFLLRRMWRQRFRKALRIVRSLLRRRYVQRERALQIVRRFCCRVLALRRAEAARRKLSSGLVPMRPRTKKPHTLPAVTRSAVVAPALPPVKLIKRYDRICSTCASPHHTQCRRPSLSSPMKSWIAVPTLYPTKPSRPKQSNQEASAERPQPTKPSTVHLPALRSGVPRPMKRAVSQL</sequence>
<dbReference type="RefSeq" id="XP_008617010.1">
    <property type="nucleotide sequence ID" value="XM_008618788.1"/>
</dbReference>